<keyword evidence="1" id="KW-1133">Transmembrane helix</keyword>
<dbReference type="EMBL" id="CACRUU010000084">
    <property type="protein sequence ID" value="VYU49854.1"/>
    <property type="molecule type" value="Genomic_DNA"/>
</dbReference>
<feature type="transmembrane region" description="Helical" evidence="1">
    <location>
        <begin position="6"/>
        <end position="32"/>
    </location>
</feature>
<gene>
    <name evidence="2" type="ORF">RGLFYP36_01786</name>
</gene>
<protein>
    <submittedName>
        <fullName evidence="2">Uncharacterized protein</fullName>
    </submittedName>
</protein>
<reference evidence="2" key="1">
    <citation type="submission" date="2019-11" db="EMBL/GenBank/DDBJ databases">
        <authorList>
            <person name="Feng L."/>
        </authorList>
    </citation>
    <scope>NUCLEOTIDE SEQUENCE</scope>
    <source>
        <strain evidence="2">RgnavusLFYP36</strain>
    </source>
</reference>
<dbReference type="AlphaFoldDB" id="A0A6N3FCS8"/>
<proteinExistence type="predicted"/>
<organism evidence="2">
    <name type="scientific">Mediterraneibacter gnavus</name>
    <name type="common">Ruminococcus gnavus</name>
    <dbReference type="NCBI Taxonomy" id="33038"/>
    <lineage>
        <taxon>Bacteria</taxon>
        <taxon>Bacillati</taxon>
        <taxon>Bacillota</taxon>
        <taxon>Clostridia</taxon>
        <taxon>Lachnospirales</taxon>
        <taxon>Lachnospiraceae</taxon>
        <taxon>Mediterraneibacter</taxon>
    </lineage>
</organism>
<keyword evidence="1" id="KW-0812">Transmembrane</keyword>
<evidence type="ECO:0000256" key="1">
    <source>
        <dbReference type="SAM" id="Phobius"/>
    </source>
</evidence>
<sequence length="47" mass="4995">MKGVDSLIVIAAIAIFMAGVVVGMVLMALAAAAKRNNERIERAEKHD</sequence>
<evidence type="ECO:0000313" key="2">
    <source>
        <dbReference type="EMBL" id="VYU49854.1"/>
    </source>
</evidence>
<name>A0A6N3FCS8_MEDGN</name>
<dbReference type="RefSeq" id="WP_156734498.1">
    <property type="nucleotide sequence ID" value="NZ_CACRUU010000084.1"/>
</dbReference>
<accession>A0A6N3FCS8</accession>
<keyword evidence="1" id="KW-0472">Membrane</keyword>